<evidence type="ECO:0000313" key="3">
    <source>
        <dbReference type="Proteomes" id="UP000653411"/>
    </source>
</evidence>
<evidence type="ECO:0000313" key="2">
    <source>
        <dbReference type="EMBL" id="GGN44069.1"/>
    </source>
</evidence>
<keyword evidence="1" id="KW-0812">Transmembrane</keyword>
<gene>
    <name evidence="2" type="ORF">GCM10011578_094730</name>
</gene>
<organism evidence="2 3">
    <name type="scientific">Streptomyces fuscichromogenes</name>
    <dbReference type="NCBI Taxonomy" id="1324013"/>
    <lineage>
        <taxon>Bacteria</taxon>
        <taxon>Bacillati</taxon>
        <taxon>Actinomycetota</taxon>
        <taxon>Actinomycetes</taxon>
        <taxon>Kitasatosporales</taxon>
        <taxon>Streptomycetaceae</taxon>
        <taxon>Streptomyces</taxon>
    </lineage>
</organism>
<sequence>MPPQYPPNPPGRPSALRDARDAEQRTRVDHLREAVHRAQRAFVAVNLVPFVVGIVLSCFTDVPAVAVYGKLTLGLVWGILQCVLFVATAWWYENRSTRVFDPVEMSLTARVHQTEMSGTGTGNGSPAVTR</sequence>
<keyword evidence="1" id="KW-0472">Membrane</keyword>
<keyword evidence="3" id="KW-1185">Reference proteome</keyword>
<comment type="caution">
    <text evidence="2">The sequence shown here is derived from an EMBL/GenBank/DDBJ whole genome shotgun (WGS) entry which is preliminary data.</text>
</comment>
<proteinExistence type="predicted"/>
<protein>
    <recommendedName>
        <fullName evidence="4">DUF485 domain-containing protein</fullName>
    </recommendedName>
</protein>
<reference evidence="2" key="2">
    <citation type="submission" date="2020-09" db="EMBL/GenBank/DDBJ databases">
        <authorList>
            <person name="Sun Q."/>
            <person name="Zhou Y."/>
        </authorList>
    </citation>
    <scope>NUCLEOTIDE SEQUENCE</scope>
    <source>
        <strain evidence="2">CGMCC 4.7110</strain>
    </source>
</reference>
<evidence type="ECO:0000256" key="1">
    <source>
        <dbReference type="SAM" id="Phobius"/>
    </source>
</evidence>
<accession>A0A917XPM3</accession>
<dbReference type="Pfam" id="PF04341">
    <property type="entry name" value="DUF485"/>
    <property type="match status" value="1"/>
</dbReference>
<dbReference type="InterPro" id="IPR007436">
    <property type="entry name" value="DUF485"/>
</dbReference>
<name>A0A917XPM3_9ACTN</name>
<reference evidence="2" key="1">
    <citation type="journal article" date="2014" name="Int. J. Syst. Evol. Microbiol.">
        <title>Complete genome sequence of Corynebacterium casei LMG S-19264T (=DSM 44701T), isolated from a smear-ripened cheese.</title>
        <authorList>
            <consortium name="US DOE Joint Genome Institute (JGI-PGF)"/>
            <person name="Walter F."/>
            <person name="Albersmeier A."/>
            <person name="Kalinowski J."/>
            <person name="Ruckert C."/>
        </authorList>
    </citation>
    <scope>NUCLEOTIDE SEQUENCE</scope>
    <source>
        <strain evidence="2">CGMCC 4.7110</strain>
    </source>
</reference>
<dbReference type="Proteomes" id="UP000653411">
    <property type="component" value="Unassembled WGS sequence"/>
</dbReference>
<dbReference type="EMBL" id="BMML01000041">
    <property type="protein sequence ID" value="GGN44069.1"/>
    <property type="molecule type" value="Genomic_DNA"/>
</dbReference>
<dbReference type="AlphaFoldDB" id="A0A917XPM3"/>
<feature type="transmembrane region" description="Helical" evidence="1">
    <location>
        <begin position="41"/>
        <end position="68"/>
    </location>
</feature>
<feature type="transmembrane region" description="Helical" evidence="1">
    <location>
        <begin position="74"/>
        <end position="92"/>
    </location>
</feature>
<keyword evidence="1" id="KW-1133">Transmembrane helix</keyword>
<evidence type="ECO:0008006" key="4">
    <source>
        <dbReference type="Google" id="ProtNLM"/>
    </source>
</evidence>